<gene>
    <name evidence="2" type="ORF">BAU18_002681</name>
</gene>
<dbReference type="InterPro" id="IPR052537">
    <property type="entry name" value="Extradiol_RC_dioxygenase"/>
</dbReference>
<dbReference type="SUPFAM" id="SSF54593">
    <property type="entry name" value="Glyoxalase/Bleomycin resistance protein/Dihydroxybiphenyl dioxygenase"/>
    <property type="match status" value="1"/>
</dbReference>
<dbReference type="InterPro" id="IPR029068">
    <property type="entry name" value="Glyas_Bleomycin-R_OHBP_Dase"/>
</dbReference>
<dbReference type="PANTHER" id="PTHR36110:SF4">
    <property type="entry name" value="RING-CLEAVING DIOXYGENASE MHQA-RELATED"/>
    <property type="match status" value="1"/>
</dbReference>
<name>A0ABV0F7N9_9ENTE</name>
<reference evidence="2" key="1">
    <citation type="submission" date="2016-06" db="EMBL/GenBank/DDBJ databases">
        <authorList>
            <person name="Van Tyne D."/>
        </authorList>
    </citation>
    <scope>NUCLEOTIDE SEQUENCE</scope>
    <source>
        <strain evidence="2">JM9A</strain>
    </source>
</reference>
<reference evidence="2" key="2">
    <citation type="submission" date="2024-02" db="EMBL/GenBank/DDBJ databases">
        <title>The Genome Sequence of Enterococcus diestrammenae JM9A.</title>
        <authorList>
            <person name="Earl A."/>
            <person name="Manson A."/>
            <person name="Gilmore M."/>
            <person name="Sanders J."/>
            <person name="Shea T."/>
            <person name="Howe W."/>
            <person name="Livny J."/>
            <person name="Cuomo C."/>
            <person name="Neafsey D."/>
            <person name="Birren B."/>
        </authorList>
    </citation>
    <scope>NUCLEOTIDE SEQUENCE</scope>
    <source>
        <strain evidence="2">JM9A</strain>
    </source>
</reference>
<feature type="domain" description="VOC" evidence="1">
    <location>
        <begin position="147"/>
        <end position="259"/>
    </location>
</feature>
<dbReference type="Gene3D" id="3.10.180.10">
    <property type="entry name" value="2,3-Dihydroxybiphenyl 1,2-Dioxygenase, domain 1"/>
    <property type="match status" value="2"/>
</dbReference>
<dbReference type="InterPro" id="IPR004360">
    <property type="entry name" value="Glyas_Fos-R_dOase_dom"/>
</dbReference>
<evidence type="ECO:0000313" key="2">
    <source>
        <dbReference type="EMBL" id="MEO1783062.1"/>
    </source>
</evidence>
<dbReference type="PROSITE" id="PS51819">
    <property type="entry name" value="VOC"/>
    <property type="match status" value="1"/>
</dbReference>
<comment type="caution">
    <text evidence="2">The sequence shown here is derived from an EMBL/GenBank/DDBJ whole genome shotgun (WGS) entry which is preliminary data.</text>
</comment>
<keyword evidence="3" id="KW-1185">Reference proteome</keyword>
<accession>A0ABV0F7N9</accession>
<sequence length="297" mass="33869">MTTAFHHISLLTKNRHTNLAFYTETLGLRFVKNTVNQDNHRMLHYYYGDYQGTPGTVVTFFVVPHLGNRYDNDHFLATIGLKIPMGSLTYWEKRLKEKGIEVLREETQLHFLDPDQVAITLTEVASDLLPKERQVANEIPGDYQILGLNGTEIHVQEPQKTLTFFKQLLGWQADETGRIVLNETDHLDIIATNTDKKMHMGRGAIDHVAFAVKDETALEALHQKAQRQGWQIEKIVSRGYFKSLYIREPGGNRMEFATLSPGFTIDEPLETLGESFALPPFLADQRAAIEANIYPEE</sequence>
<evidence type="ECO:0000313" key="3">
    <source>
        <dbReference type="Proteomes" id="UP001429357"/>
    </source>
</evidence>
<organism evidence="2 3">
    <name type="scientific">Enterococcus diestrammenae</name>
    <dbReference type="NCBI Taxonomy" id="1155073"/>
    <lineage>
        <taxon>Bacteria</taxon>
        <taxon>Bacillati</taxon>
        <taxon>Bacillota</taxon>
        <taxon>Bacilli</taxon>
        <taxon>Lactobacillales</taxon>
        <taxon>Enterococcaceae</taxon>
        <taxon>Enterococcus</taxon>
    </lineage>
</organism>
<dbReference type="Pfam" id="PF00903">
    <property type="entry name" value="Glyoxalase"/>
    <property type="match status" value="2"/>
</dbReference>
<evidence type="ECO:0000259" key="1">
    <source>
        <dbReference type="PROSITE" id="PS51819"/>
    </source>
</evidence>
<dbReference type="Proteomes" id="UP001429357">
    <property type="component" value="Unassembled WGS sequence"/>
</dbReference>
<dbReference type="PANTHER" id="PTHR36110">
    <property type="entry name" value="RING-CLEAVING DIOXYGENASE MHQE-RELATED"/>
    <property type="match status" value="1"/>
</dbReference>
<dbReference type="RefSeq" id="WP_161870400.1">
    <property type="nucleotide sequence ID" value="NZ_MAEI02000001.1"/>
</dbReference>
<dbReference type="InterPro" id="IPR037523">
    <property type="entry name" value="VOC_core"/>
</dbReference>
<protein>
    <recommendedName>
        <fullName evidence="1">VOC domain-containing protein</fullName>
    </recommendedName>
</protein>
<dbReference type="EMBL" id="MAEI02000001">
    <property type="protein sequence ID" value="MEO1783062.1"/>
    <property type="molecule type" value="Genomic_DNA"/>
</dbReference>
<proteinExistence type="predicted"/>